<dbReference type="RefSeq" id="WP_344589721.1">
    <property type="nucleotide sequence ID" value="NZ_BAAARW010000012.1"/>
</dbReference>
<dbReference type="InterPro" id="IPR003594">
    <property type="entry name" value="HATPase_dom"/>
</dbReference>
<dbReference type="EC" id="2.7.13.3" evidence="2"/>
<keyword evidence="9" id="KW-0812">Transmembrane</keyword>
<dbReference type="InterPro" id="IPR050482">
    <property type="entry name" value="Sensor_HK_TwoCompSys"/>
</dbReference>
<evidence type="ECO:0000256" key="7">
    <source>
        <dbReference type="ARBA" id="ARBA00022840"/>
    </source>
</evidence>
<dbReference type="InterPro" id="IPR036890">
    <property type="entry name" value="HATPase_C_sf"/>
</dbReference>
<keyword evidence="12" id="KW-1185">Reference proteome</keyword>
<keyword evidence="5" id="KW-0547">Nucleotide-binding</keyword>
<feature type="transmembrane region" description="Helical" evidence="9">
    <location>
        <begin position="64"/>
        <end position="80"/>
    </location>
</feature>
<evidence type="ECO:0000256" key="1">
    <source>
        <dbReference type="ARBA" id="ARBA00000085"/>
    </source>
</evidence>
<evidence type="ECO:0000256" key="3">
    <source>
        <dbReference type="ARBA" id="ARBA00022553"/>
    </source>
</evidence>
<evidence type="ECO:0000259" key="10">
    <source>
        <dbReference type="SMART" id="SM00387"/>
    </source>
</evidence>
<feature type="transmembrane region" description="Helical" evidence="9">
    <location>
        <begin position="134"/>
        <end position="153"/>
    </location>
</feature>
<keyword evidence="9" id="KW-1133">Transmembrane helix</keyword>
<keyword evidence="8" id="KW-0902">Two-component regulatory system</keyword>
<evidence type="ECO:0000313" key="11">
    <source>
        <dbReference type="EMBL" id="GAA2418487.1"/>
    </source>
</evidence>
<evidence type="ECO:0000256" key="4">
    <source>
        <dbReference type="ARBA" id="ARBA00022679"/>
    </source>
</evidence>
<proteinExistence type="predicted"/>
<keyword evidence="7" id="KW-0067">ATP-binding</keyword>
<keyword evidence="3" id="KW-0597">Phosphoprotein</keyword>
<evidence type="ECO:0000256" key="6">
    <source>
        <dbReference type="ARBA" id="ARBA00022777"/>
    </source>
</evidence>
<dbReference type="Pfam" id="PF02518">
    <property type="entry name" value="HATPase_c"/>
    <property type="match status" value="1"/>
</dbReference>
<sequence>MRVPIRPPRGRSADAAWALCCLVIVLGATLWADAGGDDRAPVPGLGWALIVTACGALYLRRRHPAAVLVITMVAAAVYYPTTEPDGPIMIAFVAALYTAAAEGRVRAAVLVAAVAMGVVAYGEAGSSVNHLEDAAIWMLAGWFVAVVAVGGVVHNRRAYLREADRRALAAEHGREEEARRRATEERLRIARELHDILGHNISLINVQATAALHGGDPAAHQAALDAIKQASKETLRELRTTLGMLRQVDEQAPTAPAPGLARLGELAERSTAAGTAVHVEIEGEPRMLPPETDLAVYRIVQEALTNVTRHSDAASAAVRVRLAPAEVLVEIVDDGRPVPGGQHAGSGNGLRGMRERAEALGGAFEAGPADGGYRVSARLPVAYLGSHPPDPQAGRTAPSGR</sequence>
<accession>A0ABN3IZQ1</accession>
<evidence type="ECO:0000256" key="5">
    <source>
        <dbReference type="ARBA" id="ARBA00022741"/>
    </source>
</evidence>
<keyword evidence="6 11" id="KW-0418">Kinase</keyword>
<dbReference type="Pfam" id="PF07730">
    <property type="entry name" value="HisKA_3"/>
    <property type="match status" value="1"/>
</dbReference>
<name>A0ABN3IZQ1_9ACTN</name>
<dbReference type="SUPFAM" id="SSF55874">
    <property type="entry name" value="ATPase domain of HSP90 chaperone/DNA topoisomerase II/histidine kinase"/>
    <property type="match status" value="1"/>
</dbReference>
<dbReference type="PANTHER" id="PTHR24421">
    <property type="entry name" value="NITRATE/NITRITE SENSOR PROTEIN NARX-RELATED"/>
    <property type="match status" value="1"/>
</dbReference>
<dbReference type="EMBL" id="BAAARW010000012">
    <property type="protein sequence ID" value="GAA2418487.1"/>
    <property type="molecule type" value="Genomic_DNA"/>
</dbReference>
<dbReference type="Pfam" id="PF23539">
    <property type="entry name" value="DUF7134"/>
    <property type="match status" value="1"/>
</dbReference>
<evidence type="ECO:0000256" key="8">
    <source>
        <dbReference type="ARBA" id="ARBA00023012"/>
    </source>
</evidence>
<dbReference type="InterPro" id="IPR011712">
    <property type="entry name" value="Sig_transdc_His_kin_sub3_dim/P"/>
</dbReference>
<comment type="catalytic activity">
    <reaction evidence="1">
        <text>ATP + protein L-histidine = ADP + protein N-phospho-L-histidine.</text>
        <dbReference type="EC" id="2.7.13.3"/>
    </reaction>
</comment>
<dbReference type="Gene3D" id="3.30.565.10">
    <property type="entry name" value="Histidine kinase-like ATPase, C-terminal domain"/>
    <property type="match status" value="1"/>
</dbReference>
<protein>
    <recommendedName>
        <fullName evidence="2">histidine kinase</fullName>
        <ecNumber evidence="2">2.7.13.3</ecNumber>
    </recommendedName>
</protein>
<organism evidence="11 12">
    <name type="scientific">Actinomadura vinacea</name>
    <dbReference type="NCBI Taxonomy" id="115336"/>
    <lineage>
        <taxon>Bacteria</taxon>
        <taxon>Bacillati</taxon>
        <taxon>Actinomycetota</taxon>
        <taxon>Actinomycetes</taxon>
        <taxon>Streptosporangiales</taxon>
        <taxon>Thermomonosporaceae</taxon>
        <taxon>Actinomadura</taxon>
    </lineage>
</organism>
<keyword evidence="4" id="KW-0808">Transferase</keyword>
<dbReference type="CDD" id="cd16917">
    <property type="entry name" value="HATPase_UhpB-NarQ-NarX-like"/>
    <property type="match status" value="1"/>
</dbReference>
<dbReference type="PANTHER" id="PTHR24421:SF10">
    <property type="entry name" value="NITRATE_NITRITE SENSOR PROTEIN NARQ"/>
    <property type="match status" value="1"/>
</dbReference>
<dbReference type="InterPro" id="IPR055558">
    <property type="entry name" value="DUF7134"/>
</dbReference>
<feature type="transmembrane region" description="Helical" evidence="9">
    <location>
        <begin position="42"/>
        <end position="59"/>
    </location>
</feature>
<dbReference type="GO" id="GO:0016301">
    <property type="term" value="F:kinase activity"/>
    <property type="evidence" value="ECO:0007669"/>
    <property type="project" value="UniProtKB-KW"/>
</dbReference>
<reference evidence="11 12" key="1">
    <citation type="journal article" date="2019" name="Int. J. Syst. Evol. Microbiol.">
        <title>The Global Catalogue of Microorganisms (GCM) 10K type strain sequencing project: providing services to taxonomists for standard genome sequencing and annotation.</title>
        <authorList>
            <consortium name="The Broad Institute Genomics Platform"/>
            <consortium name="The Broad Institute Genome Sequencing Center for Infectious Disease"/>
            <person name="Wu L."/>
            <person name="Ma J."/>
        </authorList>
    </citation>
    <scope>NUCLEOTIDE SEQUENCE [LARGE SCALE GENOMIC DNA]</scope>
    <source>
        <strain evidence="11 12">JCM 3325</strain>
    </source>
</reference>
<dbReference type="Gene3D" id="1.20.5.1930">
    <property type="match status" value="1"/>
</dbReference>
<dbReference type="Proteomes" id="UP001501231">
    <property type="component" value="Unassembled WGS sequence"/>
</dbReference>
<gene>
    <name evidence="11" type="ORF">GCM10010191_31650</name>
</gene>
<evidence type="ECO:0000256" key="2">
    <source>
        <dbReference type="ARBA" id="ARBA00012438"/>
    </source>
</evidence>
<comment type="caution">
    <text evidence="11">The sequence shown here is derived from an EMBL/GenBank/DDBJ whole genome shotgun (WGS) entry which is preliminary data.</text>
</comment>
<feature type="transmembrane region" description="Helical" evidence="9">
    <location>
        <begin position="108"/>
        <end position="128"/>
    </location>
</feature>
<dbReference type="SMART" id="SM00387">
    <property type="entry name" value="HATPase_c"/>
    <property type="match status" value="1"/>
</dbReference>
<feature type="domain" description="Histidine kinase/HSP90-like ATPase" evidence="10">
    <location>
        <begin position="291"/>
        <end position="383"/>
    </location>
</feature>
<evidence type="ECO:0000313" key="12">
    <source>
        <dbReference type="Proteomes" id="UP001501231"/>
    </source>
</evidence>
<keyword evidence="9" id="KW-0472">Membrane</keyword>
<evidence type="ECO:0000256" key="9">
    <source>
        <dbReference type="SAM" id="Phobius"/>
    </source>
</evidence>
<feature type="transmembrane region" description="Helical" evidence="9">
    <location>
        <begin position="86"/>
        <end position="101"/>
    </location>
</feature>